<proteinExistence type="predicted"/>
<dbReference type="SUPFAM" id="SSF55729">
    <property type="entry name" value="Acyl-CoA N-acyltransferases (Nat)"/>
    <property type="match status" value="1"/>
</dbReference>
<evidence type="ECO:0000259" key="1">
    <source>
        <dbReference type="PROSITE" id="PS51186"/>
    </source>
</evidence>
<dbReference type="EMBL" id="JBCFQL010000004">
    <property type="protein sequence ID" value="MFA9190660.1"/>
    <property type="molecule type" value="Genomic_DNA"/>
</dbReference>
<accession>A0ABV4T982</accession>
<name>A0ABV4T982_9FLAO</name>
<dbReference type="EC" id="2.3.1.-" evidence="2"/>
<dbReference type="PROSITE" id="PS51186">
    <property type="entry name" value="GNAT"/>
    <property type="match status" value="1"/>
</dbReference>
<dbReference type="GO" id="GO:0016746">
    <property type="term" value="F:acyltransferase activity"/>
    <property type="evidence" value="ECO:0007669"/>
    <property type="project" value="UniProtKB-KW"/>
</dbReference>
<gene>
    <name evidence="2" type="ORF">AAGV28_04685</name>
</gene>
<organism evidence="2 3">
    <name type="scientific">Flavobacterium zubiriense</name>
    <dbReference type="NCBI Taxonomy" id="3138075"/>
    <lineage>
        <taxon>Bacteria</taxon>
        <taxon>Pseudomonadati</taxon>
        <taxon>Bacteroidota</taxon>
        <taxon>Flavobacteriia</taxon>
        <taxon>Flavobacteriales</taxon>
        <taxon>Flavobacteriaceae</taxon>
        <taxon>Flavobacterium</taxon>
    </lineage>
</organism>
<dbReference type="Gene3D" id="3.40.630.30">
    <property type="match status" value="1"/>
</dbReference>
<comment type="caution">
    <text evidence="2">The sequence shown here is derived from an EMBL/GenBank/DDBJ whole genome shotgun (WGS) entry which is preliminary data.</text>
</comment>
<dbReference type="RefSeq" id="WP_373405667.1">
    <property type="nucleotide sequence ID" value="NZ_JBCFQL010000004.1"/>
</dbReference>
<keyword evidence="3" id="KW-1185">Reference proteome</keyword>
<dbReference type="Proteomes" id="UP001574169">
    <property type="component" value="Unassembled WGS sequence"/>
</dbReference>
<keyword evidence="2" id="KW-0012">Acyltransferase</keyword>
<sequence length="148" mass="17134">MEIVWQIKAFEALTVIELYAILRLRSEVFVVEQNCVYPDLDGKDAQALHLFGTYKNEIVAYSRLFEPGIYFENASIGRVVVAEPYRKNQWGRDLMLQSIAAIQNHFGESQITISAQLYLKKFYESLGFVAFGKMYLEDDIPHIKMIKD</sequence>
<evidence type="ECO:0000313" key="2">
    <source>
        <dbReference type="EMBL" id="MFA9190660.1"/>
    </source>
</evidence>
<reference evidence="2 3" key="1">
    <citation type="submission" date="2024-04" db="EMBL/GenBank/DDBJ databases">
        <title>New Clade of Flavobacterium.</title>
        <authorList>
            <person name="Matos L."/>
            <person name="Proenca D.N."/>
            <person name="Fransisco R.M."/>
            <person name="Chung A.P."/>
            <person name="Maccario L."/>
            <person name="Sorensen S.J."/>
            <person name="Morais P.V."/>
        </authorList>
    </citation>
    <scope>NUCLEOTIDE SEQUENCE [LARGE SCALE GENOMIC DNA]</scope>
    <source>
        <strain evidence="2 3">FZUC8N2.13</strain>
    </source>
</reference>
<dbReference type="InterPro" id="IPR000182">
    <property type="entry name" value="GNAT_dom"/>
</dbReference>
<dbReference type="Pfam" id="PF13673">
    <property type="entry name" value="Acetyltransf_10"/>
    <property type="match status" value="1"/>
</dbReference>
<feature type="domain" description="N-acetyltransferase" evidence="1">
    <location>
        <begin position="8"/>
        <end position="148"/>
    </location>
</feature>
<protein>
    <submittedName>
        <fullName evidence="2">GNAT family N-acetyltransferase</fullName>
        <ecNumber evidence="2">2.3.1.-</ecNumber>
    </submittedName>
</protein>
<dbReference type="InterPro" id="IPR016181">
    <property type="entry name" value="Acyl_CoA_acyltransferase"/>
</dbReference>
<keyword evidence="2" id="KW-0808">Transferase</keyword>
<evidence type="ECO:0000313" key="3">
    <source>
        <dbReference type="Proteomes" id="UP001574169"/>
    </source>
</evidence>